<keyword evidence="3 8" id="KW-0489">Methyltransferase</keyword>
<protein>
    <recommendedName>
        <fullName evidence="2 8">Site-specific DNA-methyltransferase (adenine-specific)</fullName>
        <ecNumber evidence="2 8">2.1.1.72</ecNumber>
    </recommendedName>
</protein>
<dbReference type="EMBL" id="QFFZ01000005">
    <property type="protein sequence ID" value="TEB12710.1"/>
    <property type="molecule type" value="Genomic_DNA"/>
</dbReference>
<dbReference type="GO" id="GO:0009307">
    <property type="term" value="P:DNA restriction-modification system"/>
    <property type="evidence" value="ECO:0007669"/>
    <property type="project" value="InterPro"/>
</dbReference>
<keyword evidence="5 8" id="KW-0949">S-adenosyl-L-methionine</keyword>
<dbReference type="SUPFAM" id="SSF53335">
    <property type="entry name" value="S-adenosyl-L-methionine-dependent methyltransferases"/>
    <property type="match status" value="1"/>
</dbReference>
<gene>
    <name evidence="9" type="primary">dpnM</name>
    <name evidence="9" type="ORF">Pmgp_00681</name>
</gene>
<feature type="binding site" evidence="7">
    <location>
        <position position="66"/>
    </location>
    <ligand>
        <name>S-adenosyl-L-methionine</name>
        <dbReference type="ChEBI" id="CHEBI:59789"/>
    </ligand>
</feature>
<proteinExistence type="inferred from homology"/>
<evidence type="ECO:0000256" key="2">
    <source>
        <dbReference type="ARBA" id="ARBA00011900"/>
    </source>
</evidence>
<dbReference type="InterPro" id="IPR012263">
    <property type="entry name" value="M_m6A_EcoRV"/>
</dbReference>
<sequence length="295" mass="33414">MRFVSKLFVKPVVKWAGGKTKLLNQLSRYLPAAFNNYHEPFLGGGALFFYLFPEIKKRNARAYLSDSVEELINLYKVIKNQVEELITISKKHIYDQKYYYEIRSLNPAQLSDLQRASRMLYLNKTCFNGLYRVNSKGQFNVSFGDYTDPVIVNSEALRNASIAFQSTQLAAGDFEQVLDNAGAGDFVYLDPPYVPLSATSNFTGYTAGSFSMADHRRLREVFETLSAMGCYVMLSNSNTDFTRELFQGCNIKTINALRAINSDVRKRGSIKELVILSYPDRDMFGAGQTCQELSI</sequence>
<dbReference type="GO" id="GO:0032259">
    <property type="term" value="P:methylation"/>
    <property type="evidence" value="ECO:0007669"/>
    <property type="project" value="UniProtKB-KW"/>
</dbReference>
<dbReference type="NCBIfam" id="TIGR00571">
    <property type="entry name" value="dam"/>
    <property type="match status" value="1"/>
</dbReference>
<evidence type="ECO:0000256" key="4">
    <source>
        <dbReference type="ARBA" id="ARBA00022679"/>
    </source>
</evidence>
<keyword evidence="4 8" id="KW-0808">Transferase</keyword>
<feature type="binding site" evidence="7">
    <location>
        <position position="19"/>
    </location>
    <ligand>
        <name>S-adenosyl-L-methionine</name>
        <dbReference type="ChEBI" id="CHEBI:59789"/>
    </ligand>
</feature>
<evidence type="ECO:0000256" key="6">
    <source>
        <dbReference type="ARBA" id="ARBA00047942"/>
    </source>
</evidence>
<dbReference type="GO" id="GO:0043565">
    <property type="term" value="F:sequence-specific DNA binding"/>
    <property type="evidence" value="ECO:0007669"/>
    <property type="project" value="TreeGrafter"/>
</dbReference>
<dbReference type="GO" id="GO:0006298">
    <property type="term" value="P:mismatch repair"/>
    <property type="evidence" value="ECO:0007669"/>
    <property type="project" value="TreeGrafter"/>
</dbReference>
<dbReference type="PANTHER" id="PTHR30481">
    <property type="entry name" value="DNA ADENINE METHYLASE"/>
    <property type="match status" value="1"/>
</dbReference>
<dbReference type="InterPro" id="IPR012327">
    <property type="entry name" value="MeTrfase_D12"/>
</dbReference>
<reference evidence="9 10" key="1">
    <citation type="journal article" date="2018" name="Environ. Microbiol.">
        <title>Novel energy conservation strategies and behaviour of Pelotomaculum schinkii driving syntrophic propionate catabolism.</title>
        <authorList>
            <person name="Hidalgo-Ahumada C.A.P."/>
            <person name="Nobu M.K."/>
            <person name="Narihiro T."/>
            <person name="Tamaki H."/>
            <person name="Liu W.T."/>
            <person name="Kamagata Y."/>
            <person name="Stams A.J.M."/>
            <person name="Imachi H."/>
            <person name="Sousa D.Z."/>
        </authorList>
    </citation>
    <scope>NUCLEOTIDE SEQUENCE [LARGE SCALE GENOMIC DNA]</scope>
    <source>
        <strain evidence="9 10">MGP</strain>
    </source>
</reference>
<dbReference type="InterPro" id="IPR023095">
    <property type="entry name" value="Ade_MeTrfase_dom_2"/>
</dbReference>
<dbReference type="EC" id="2.1.1.72" evidence="2 8"/>
<evidence type="ECO:0000256" key="5">
    <source>
        <dbReference type="ARBA" id="ARBA00022691"/>
    </source>
</evidence>
<dbReference type="PANTHER" id="PTHR30481:SF3">
    <property type="entry name" value="DNA ADENINE METHYLASE"/>
    <property type="match status" value="1"/>
</dbReference>
<dbReference type="AlphaFoldDB" id="A0A4Y7RVD5"/>
<evidence type="ECO:0000256" key="1">
    <source>
        <dbReference type="ARBA" id="ARBA00006594"/>
    </source>
</evidence>
<evidence type="ECO:0000313" key="10">
    <source>
        <dbReference type="Proteomes" id="UP000297597"/>
    </source>
</evidence>
<dbReference type="Proteomes" id="UP000297597">
    <property type="component" value="Unassembled WGS sequence"/>
</dbReference>
<organism evidence="9 10">
    <name type="scientific">Pelotomaculum propionicicum</name>
    <dbReference type="NCBI Taxonomy" id="258475"/>
    <lineage>
        <taxon>Bacteria</taxon>
        <taxon>Bacillati</taxon>
        <taxon>Bacillota</taxon>
        <taxon>Clostridia</taxon>
        <taxon>Eubacteriales</taxon>
        <taxon>Desulfotomaculaceae</taxon>
        <taxon>Pelotomaculum</taxon>
    </lineage>
</organism>
<dbReference type="PIRSF" id="PIRSF000398">
    <property type="entry name" value="M_m6A_EcoRV"/>
    <property type="match status" value="1"/>
</dbReference>
<dbReference type="GO" id="GO:0009007">
    <property type="term" value="F:site-specific DNA-methyltransferase (adenine-specific) activity"/>
    <property type="evidence" value="ECO:0007669"/>
    <property type="project" value="UniProtKB-UniRule"/>
</dbReference>
<evidence type="ECO:0000256" key="3">
    <source>
        <dbReference type="ARBA" id="ARBA00022603"/>
    </source>
</evidence>
<feature type="binding site" evidence="7">
    <location>
        <position position="190"/>
    </location>
    <ligand>
        <name>S-adenosyl-L-methionine</name>
        <dbReference type="ChEBI" id="CHEBI:59789"/>
    </ligand>
</feature>
<feature type="binding site" evidence="7">
    <location>
        <position position="15"/>
    </location>
    <ligand>
        <name>S-adenosyl-L-methionine</name>
        <dbReference type="ChEBI" id="CHEBI:59789"/>
    </ligand>
</feature>
<dbReference type="InterPro" id="IPR029063">
    <property type="entry name" value="SAM-dependent_MTases_sf"/>
</dbReference>
<keyword evidence="10" id="KW-1185">Reference proteome</keyword>
<evidence type="ECO:0000256" key="8">
    <source>
        <dbReference type="RuleBase" id="RU361257"/>
    </source>
</evidence>
<evidence type="ECO:0000256" key="7">
    <source>
        <dbReference type="PIRSR" id="PIRSR000398-1"/>
    </source>
</evidence>
<evidence type="ECO:0000313" key="9">
    <source>
        <dbReference type="EMBL" id="TEB12710.1"/>
    </source>
</evidence>
<dbReference type="Gene3D" id="3.40.50.150">
    <property type="entry name" value="Vaccinia Virus protein VP39"/>
    <property type="match status" value="1"/>
</dbReference>
<comment type="caution">
    <text evidence="9">The sequence shown here is derived from an EMBL/GenBank/DDBJ whole genome shotgun (WGS) entry which is preliminary data.</text>
</comment>
<dbReference type="Gene3D" id="1.10.1020.10">
    <property type="entry name" value="Adenine-specific Methyltransferase, Domain 2"/>
    <property type="match status" value="1"/>
</dbReference>
<accession>A0A4Y7RVD5</accession>
<comment type="catalytic activity">
    <reaction evidence="6 8">
        <text>a 2'-deoxyadenosine in DNA + S-adenosyl-L-methionine = an N(6)-methyl-2'-deoxyadenosine in DNA + S-adenosyl-L-homocysteine + H(+)</text>
        <dbReference type="Rhea" id="RHEA:15197"/>
        <dbReference type="Rhea" id="RHEA-COMP:12418"/>
        <dbReference type="Rhea" id="RHEA-COMP:12419"/>
        <dbReference type="ChEBI" id="CHEBI:15378"/>
        <dbReference type="ChEBI" id="CHEBI:57856"/>
        <dbReference type="ChEBI" id="CHEBI:59789"/>
        <dbReference type="ChEBI" id="CHEBI:90615"/>
        <dbReference type="ChEBI" id="CHEBI:90616"/>
        <dbReference type="EC" id="2.1.1.72"/>
    </reaction>
</comment>
<dbReference type="InterPro" id="IPR002052">
    <property type="entry name" value="DNA_methylase_N6_adenine_CS"/>
</dbReference>
<dbReference type="GO" id="GO:1904047">
    <property type="term" value="F:S-adenosyl-L-methionine binding"/>
    <property type="evidence" value="ECO:0007669"/>
    <property type="project" value="TreeGrafter"/>
</dbReference>
<dbReference type="PRINTS" id="PR00505">
    <property type="entry name" value="D12N6MTFRASE"/>
</dbReference>
<dbReference type="Pfam" id="PF02086">
    <property type="entry name" value="MethyltransfD12"/>
    <property type="match status" value="1"/>
</dbReference>
<dbReference type="PROSITE" id="PS00092">
    <property type="entry name" value="N6_MTASE"/>
    <property type="match status" value="1"/>
</dbReference>
<comment type="similarity">
    <text evidence="1 8">Belongs to the N(4)/N(6)-methyltransferase family.</text>
</comment>
<name>A0A4Y7RVD5_9FIRM</name>